<protein>
    <submittedName>
        <fullName evidence="1">Uncharacterized protein</fullName>
    </submittedName>
</protein>
<accession>X0TRJ9</accession>
<dbReference type="EMBL" id="BARS01012845">
    <property type="protein sequence ID" value="GAF90782.1"/>
    <property type="molecule type" value="Genomic_DNA"/>
</dbReference>
<proteinExistence type="predicted"/>
<reference evidence="1" key="1">
    <citation type="journal article" date="2014" name="Front. Microbiol.">
        <title>High frequency of phylogenetically diverse reductive dehalogenase-homologous genes in deep subseafloor sedimentary metagenomes.</title>
        <authorList>
            <person name="Kawai M."/>
            <person name="Futagami T."/>
            <person name="Toyoda A."/>
            <person name="Takaki Y."/>
            <person name="Nishi S."/>
            <person name="Hori S."/>
            <person name="Arai W."/>
            <person name="Tsubouchi T."/>
            <person name="Morono Y."/>
            <person name="Uchiyama I."/>
            <person name="Ito T."/>
            <person name="Fujiyama A."/>
            <person name="Inagaki F."/>
            <person name="Takami H."/>
        </authorList>
    </citation>
    <scope>NUCLEOTIDE SEQUENCE</scope>
    <source>
        <strain evidence="1">Expedition CK06-06</strain>
    </source>
</reference>
<evidence type="ECO:0000313" key="1">
    <source>
        <dbReference type="EMBL" id="GAF90782.1"/>
    </source>
</evidence>
<gene>
    <name evidence="1" type="ORF">S01H1_22665</name>
</gene>
<dbReference type="AlphaFoldDB" id="X0TRJ9"/>
<organism evidence="1">
    <name type="scientific">marine sediment metagenome</name>
    <dbReference type="NCBI Taxonomy" id="412755"/>
    <lineage>
        <taxon>unclassified sequences</taxon>
        <taxon>metagenomes</taxon>
        <taxon>ecological metagenomes</taxon>
    </lineage>
</organism>
<sequence length="111" mass="12285">MFENMEKKMTLTQKLDAWKAGDRWAAQDGDANFWTAKSAHALLKVSGLTMYDFGRADGSASVQPLDMAILGEVWGDYPPTPESRVNNENTGLTPEQLVLLGRLTARALKEK</sequence>
<comment type="caution">
    <text evidence="1">The sequence shown here is derived from an EMBL/GenBank/DDBJ whole genome shotgun (WGS) entry which is preliminary data.</text>
</comment>
<name>X0TRJ9_9ZZZZ</name>